<accession>A0ABV3DE54</accession>
<gene>
    <name evidence="1" type="ORF">AB0C36_10990</name>
</gene>
<keyword evidence="2" id="KW-1185">Reference proteome</keyword>
<reference evidence="1 2" key="1">
    <citation type="submission" date="2024-06" db="EMBL/GenBank/DDBJ databases">
        <title>The Natural Products Discovery Center: Release of the First 8490 Sequenced Strains for Exploring Actinobacteria Biosynthetic Diversity.</title>
        <authorList>
            <person name="Kalkreuter E."/>
            <person name="Kautsar S.A."/>
            <person name="Yang D."/>
            <person name="Bader C.D."/>
            <person name="Teijaro C.N."/>
            <person name="Fluegel L."/>
            <person name="Davis C.M."/>
            <person name="Simpson J.R."/>
            <person name="Lauterbach L."/>
            <person name="Steele A.D."/>
            <person name="Gui C."/>
            <person name="Meng S."/>
            <person name="Li G."/>
            <person name="Viehrig K."/>
            <person name="Ye F."/>
            <person name="Su P."/>
            <person name="Kiefer A.F."/>
            <person name="Nichols A."/>
            <person name="Cepeda A.J."/>
            <person name="Yan W."/>
            <person name="Fan B."/>
            <person name="Jiang Y."/>
            <person name="Adhikari A."/>
            <person name="Zheng C.-J."/>
            <person name="Schuster L."/>
            <person name="Cowan T.M."/>
            <person name="Smanski M.J."/>
            <person name="Chevrette M.G."/>
            <person name="De Carvalho L.P.S."/>
            <person name="Shen B."/>
        </authorList>
    </citation>
    <scope>NUCLEOTIDE SEQUENCE [LARGE SCALE GENOMIC DNA]</scope>
    <source>
        <strain evidence="1 2">NPDC048946</strain>
    </source>
</reference>
<dbReference type="InterPro" id="IPR010982">
    <property type="entry name" value="Lambda_DNA-bd_dom_sf"/>
</dbReference>
<dbReference type="SUPFAM" id="SSF47413">
    <property type="entry name" value="lambda repressor-like DNA-binding domains"/>
    <property type="match status" value="1"/>
</dbReference>
<comment type="caution">
    <text evidence="1">The sequence shown here is derived from an EMBL/GenBank/DDBJ whole genome shotgun (WGS) entry which is preliminary data.</text>
</comment>
<dbReference type="RefSeq" id="WP_358352347.1">
    <property type="nucleotide sequence ID" value="NZ_JBEZFP010000021.1"/>
</dbReference>
<proteinExistence type="predicted"/>
<organism evidence="1 2">
    <name type="scientific">Streptodolium elevatio</name>
    <dbReference type="NCBI Taxonomy" id="3157996"/>
    <lineage>
        <taxon>Bacteria</taxon>
        <taxon>Bacillati</taxon>
        <taxon>Actinomycetota</taxon>
        <taxon>Actinomycetes</taxon>
        <taxon>Kitasatosporales</taxon>
        <taxon>Streptomycetaceae</taxon>
        <taxon>Streptodolium</taxon>
    </lineage>
</organism>
<evidence type="ECO:0000313" key="2">
    <source>
        <dbReference type="Proteomes" id="UP001551482"/>
    </source>
</evidence>
<name>A0ABV3DE54_9ACTN</name>
<evidence type="ECO:0000313" key="1">
    <source>
        <dbReference type="EMBL" id="MEU8134026.1"/>
    </source>
</evidence>
<dbReference type="Proteomes" id="UP001551482">
    <property type="component" value="Unassembled WGS sequence"/>
</dbReference>
<evidence type="ECO:0008006" key="3">
    <source>
        <dbReference type="Google" id="ProtNLM"/>
    </source>
</evidence>
<sequence>MAERFGFGVVLARLLAHRGLSAQQLADRAGLPADEVRAVIAGAAPGEGLLRQVAPAVGFEAVDLLVLAGFAVPDEMAPLDAAAGLRAPYIVMDAVHLSVAERSDLLGLIRSLPQEIRPSIFTAKRLASHTGPGGWIIRMLQYRNLDWVGMARLLAVVTPTCLSASTYGVIGGGRKELTPRLVTDFAALLGVDARELAALTGVHLAEEPPPPAPEAVDAAALLWEVRRLSEAQARHVSELARSMRGPSRSGYILNLPGS</sequence>
<dbReference type="EMBL" id="JBEZFP010000021">
    <property type="protein sequence ID" value="MEU8134026.1"/>
    <property type="molecule type" value="Genomic_DNA"/>
</dbReference>
<protein>
    <recommendedName>
        <fullName evidence="3">HTH cro/C1-type domain-containing protein</fullName>
    </recommendedName>
</protein>